<dbReference type="PANTHER" id="PTHR47667:SF1">
    <property type="entry name" value="REGULATOR OF TY1 TRANSPOSITION PROTEIN 107"/>
    <property type="match status" value="1"/>
</dbReference>
<keyword evidence="3" id="KW-1185">Reference proteome</keyword>
<proteinExistence type="predicted"/>
<protein>
    <submittedName>
        <fullName evidence="2">BRCT domain-containing protein</fullName>
    </submittedName>
</protein>
<evidence type="ECO:0000259" key="1">
    <source>
        <dbReference type="PROSITE" id="PS50172"/>
    </source>
</evidence>
<feature type="domain" description="BRCT" evidence="1">
    <location>
        <begin position="484"/>
        <end position="545"/>
    </location>
</feature>
<dbReference type="Proteomes" id="UP000193920">
    <property type="component" value="Unassembled WGS sequence"/>
</dbReference>
<dbReference type="EMBL" id="MCOG01000058">
    <property type="protein sequence ID" value="ORY62030.1"/>
    <property type="molecule type" value="Genomic_DNA"/>
</dbReference>
<reference evidence="2 3" key="1">
    <citation type="submission" date="2016-08" db="EMBL/GenBank/DDBJ databases">
        <title>A Parts List for Fungal Cellulosomes Revealed by Comparative Genomics.</title>
        <authorList>
            <consortium name="DOE Joint Genome Institute"/>
            <person name="Haitjema C.H."/>
            <person name="Gilmore S.P."/>
            <person name="Henske J.K."/>
            <person name="Solomon K.V."/>
            <person name="De Groot R."/>
            <person name="Kuo A."/>
            <person name="Mondo S.J."/>
            <person name="Salamov A.A."/>
            <person name="Labutti K."/>
            <person name="Zhao Z."/>
            <person name="Chiniquy J."/>
            <person name="Barry K."/>
            <person name="Brewer H.M."/>
            <person name="Purvine S.O."/>
            <person name="Wright A.T."/>
            <person name="Boxma B."/>
            <person name="Van Alen T."/>
            <person name="Hackstein J.H."/>
            <person name="Baker S.E."/>
            <person name="Grigoriev I.V."/>
            <person name="O'Malley M.A."/>
        </authorList>
    </citation>
    <scope>NUCLEOTIDE SEQUENCE [LARGE SCALE GENOMIC DNA]</scope>
    <source>
        <strain evidence="2 3">G1</strain>
    </source>
</reference>
<dbReference type="AlphaFoldDB" id="A0A1Y2DRY3"/>
<dbReference type="OrthoDB" id="342264at2759"/>
<dbReference type="InterPro" id="IPR053036">
    <property type="entry name" value="CellCycle_DNARepair_Reg"/>
</dbReference>
<dbReference type="SUPFAM" id="SSF52113">
    <property type="entry name" value="BRCT domain"/>
    <property type="match status" value="3"/>
</dbReference>
<dbReference type="Pfam" id="PF12738">
    <property type="entry name" value="PTCB-BRCT"/>
    <property type="match status" value="1"/>
</dbReference>
<evidence type="ECO:0000313" key="2">
    <source>
        <dbReference type="EMBL" id="ORY62030.1"/>
    </source>
</evidence>
<dbReference type="SMART" id="SM00292">
    <property type="entry name" value="BRCT"/>
    <property type="match status" value="4"/>
</dbReference>
<dbReference type="InterPro" id="IPR036420">
    <property type="entry name" value="BRCT_dom_sf"/>
</dbReference>
<feature type="domain" description="BRCT" evidence="1">
    <location>
        <begin position="269"/>
        <end position="327"/>
    </location>
</feature>
<gene>
    <name evidence="2" type="ORF">LY90DRAFT_505497</name>
</gene>
<dbReference type="InterPro" id="IPR001357">
    <property type="entry name" value="BRCT_dom"/>
</dbReference>
<dbReference type="Pfam" id="PF00533">
    <property type="entry name" value="BRCT"/>
    <property type="match status" value="1"/>
</dbReference>
<dbReference type="Pfam" id="PF16770">
    <property type="entry name" value="RTT107_BRCT_5"/>
    <property type="match status" value="1"/>
</dbReference>
<evidence type="ECO:0000313" key="3">
    <source>
        <dbReference type="Proteomes" id="UP000193920"/>
    </source>
</evidence>
<name>A0A1Y2DRY3_9FUNG</name>
<dbReference type="PANTHER" id="PTHR47667">
    <property type="entry name" value="REGULATOR OF TY1 TRANSPOSITION PROTEIN 107"/>
    <property type="match status" value="1"/>
</dbReference>
<sequence>MENKFKLPKIELFSNLNIFLDESNSPSINFVLKEKLIKRGANIIDTIDIHKNKILNYYITTDINQDIKSIKNFNLVTINERDCKELYSSIETFGGQWSPTYKKGVTHIITLFNSVKIKDIDEDVKIILPHWFEDCVKLKRRIPDKIYLHPNPSLLQFGTKYINQLYTKEQALEFIEPSYPYLKDKKFYIDPDIKKSNDYEKYGPLLQKSGQTQISNIPIVTEFWLYDVLRKKRIIRPYSKLCYSFLEYLDLPKMENNIITITNYHGQARKYIIQLIYALGAKFTSNMTTENTHIICGECCGKKYEKAIEWNIEIINHIWLEESYRNRCVQALTKPLYTYYPPQLNSIVGDIYVEWNNHQHIVSLFQQGVTTTTSSSKEVNENYHESEEMSNQLSNVNNSIKSFDTNANSNIYTNNTSTSSPQIIGTLRPVEDKNDLLKTPLSKNRKSKLNDIITISSDSSLKDNNKAILIQSDNQSASSKMRKIKSLGGNFVNNINQCTHLLTKKIAKTEKFIIGISICKYIINYQWLNSSYYAGRMLDESQFPLIDKLIEKEFSFSLKKTLNSSKHKKILENRGFIITPNVYPEGTLLNSLKVTDFIISSPQDKDLWSFYSSKGFKVYNADFVLFGILRQELPIKNKLLILA</sequence>
<comment type="caution">
    <text evidence="2">The sequence shown here is derived from an EMBL/GenBank/DDBJ whole genome shotgun (WGS) entry which is preliminary data.</text>
</comment>
<feature type="domain" description="BRCT" evidence="1">
    <location>
        <begin position="68"/>
        <end position="149"/>
    </location>
</feature>
<dbReference type="STRING" id="1754190.A0A1Y2DRY3"/>
<dbReference type="PROSITE" id="PS50172">
    <property type="entry name" value="BRCT"/>
    <property type="match status" value="3"/>
</dbReference>
<dbReference type="Pfam" id="PF16589">
    <property type="entry name" value="BRCT_2"/>
    <property type="match status" value="1"/>
</dbReference>
<organism evidence="2 3">
    <name type="scientific">Neocallimastix californiae</name>
    <dbReference type="NCBI Taxonomy" id="1754190"/>
    <lineage>
        <taxon>Eukaryota</taxon>
        <taxon>Fungi</taxon>
        <taxon>Fungi incertae sedis</taxon>
        <taxon>Chytridiomycota</taxon>
        <taxon>Chytridiomycota incertae sedis</taxon>
        <taxon>Neocallimastigomycetes</taxon>
        <taxon>Neocallimastigales</taxon>
        <taxon>Neocallimastigaceae</taxon>
        <taxon>Neocallimastix</taxon>
    </lineage>
</organism>
<dbReference type="CDD" id="cd18432">
    <property type="entry name" value="BRCT_PAXIP1_rpt6_like"/>
    <property type="match status" value="1"/>
</dbReference>
<accession>A0A1Y2DRY3</accession>
<dbReference type="Gene3D" id="3.40.50.10190">
    <property type="entry name" value="BRCT domain"/>
    <property type="match status" value="4"/>
</dbReference>